<reference evidence="5" key="1">
    <citation type="journal article" date="2019" name="Int. J. Syst. Evol. Microbiol.">
        <title>The Global Catalogue of Microorganisms (GCM) 10K type strain sequencing project: providing services to taxonomists for standard genome sequencing and annotation.</title>
        <authorList>
            <consortium name="The Broad Institute Genomics Platform"/>
            <consortium name="The Broad Institute Genome Sequencing Center for Infectious Disease"/>
            <person name="Wu L."/>
            <person name="Ma J."/>
        </authorList>
    </citation>
    <scope>NUCLEOTIDE SEQUENCE [LARGE SCALE GENOMIC DNA]</scope>
    <source>
        <strain evidence="5">CGMCC 1.10759</strain>
    </source>
</reference>
<evidence type="ECO:0000259" key="3">
    <source>
        <dbReference type="Pfam" id="PF13505"/>
    </source>
</evidence>
<feature type="signal peptide" evidence="2">
    <location>
        <begin position="1"/>
        <end position="21"/>
    </location>
</feature>
<proteinExistence type="predicted"/>
<keyword evidence="5" id="KW-1185">Reference proteome</keyword>
<dbReference type="SUPFAM" id="SSF56925">
    <property type="entry name" value="OMPA-like"/>
    <property type="match status" value="1"/>
</dbReference>
<dbReference type="Pfam" id="PF13505">
    <property type="entry name" value="OMP_b-brl"/>
    <property type="match status" value="1"/>
</dbReference>
<dbReference type="Proteomes" id="UP001595904">
    <property type="component" value="Unassembled WGS sequence"/>
</dbReference>
<comment type="caution">
    <text evidence="4">The sequence shown here is derived from an EMBL/GenBank/DDBJ whole genome shotgun (WGS) entry which is preliminary data.</text>
</comment>
<sequence length="219" mass="24813">MRVLIVSGVLAASSLPWSVQAQDTRPPGQEFGFDVVYQLSQKVKFDGGSSVDFDDDIGATLWWGWRFNEHLDLQAAIDWSQVNYDANFVSGTLPGVSAKVSGDVETFVPRVVLNYNILKGPLTPFINVGAGWAFVDTNIPNSRVQVGCWWDPWWGYICTPYQSTKSFDEFTYQLGAGVRWDINKSYALRLVYEKHWLDYSKSSSTPDFDQFRLGMAFMF</sequence>
<dbReference type="Gene3D" id="2.40.160.20">
    <property type="match status" value="1"/>
</dbReference>
<organism evidence="4 5">
    <name type="scientific">Steroidobacter flavus</name>
    <dbReference type="NCBI Taxonomy" id="1842136"/>
    <lineage>
        <taxon>Bacteria</taxon>
        <taxon>Pseudomonadati</taxon>
        <taxon>Pseudomonadota</taxon>
        <taxon>Gammaproteobacteria</taxon>
        <taxon>Steroidobacterales</taxon>
        <taxon>Steroidobacteraceae</taxon>
        <taxon>Steroidobacter</taxon>
    </lineage>
</organism>
<keyword evidence="1 2" id="KW-0732">Signal</keyword>
<gene>
    <name evidence="4" type="ORF">ACFPN2_31685</name>
</gene>
<evidence type="ECO:0000256" key="1">
    <source>
        <dbReference type="ARBA" id="ARBA00022729"/>
    </source>
</evidence>
<protein>
    <submittedName>
        <fullName evidence="4">Outer membrane beta-barrel protein</fullName>
    </submittedName>
</protein>
<evidence type="ECO:0000313" key="5">
    <source>
        <dbReference type="Proteomes" id="UP001595904"/>
    </source>
</evidence>
<accession>A0ABV8T1F4</accession>
<evidence type="ECO:0000313" key="4">
    <source>
        <dbReference type="EMBL" id="MFC4313678.1"/>
    </source>
</evidence>
<feature type="chain" id="PRO_5046280416" evidence="2">
    <location>
        <begin position="22"/>
        <end position="219"/>
    </location>
</feature>
<evidence type="ECO:0000256" key="2">
    <source>
        <dbReference type="SAM" id="SignalP"/>
    </source>
</evidence>
<dbReference type="EMBL" id="JBHSDU010000015">
    <property type="protein sequence ID" value="MFC4313678.1"/>
    <property type="molecule type" value="Genomic_DNA"/>
</dbReference>
<name>A0ABV8T1F4_9GAMM</name>
<dbReference type="RefSeq" id="WP_380604210.1">
    <property type="nucleotide sequence ID" value="NZ_JBHSDU010000015.1"/>
</dbReference>
<feature type="domain" description="Outer membrane protein beta-barrel" evidence="3">
    <location>
        <begin position="9"/>
        <end position="219"/>
    </location>
</feature>
<dbReference type="InterPro" id="IPR027385">
    <property type="entry name" value="Beta-barrel_OMP"/>
</dbReference>
<dbReference type="InterPro" id="IPR011250">
    <property type="entry name" value="OMP/PagP_B-barrel"/>
</dbReference>